<gene>
    <name evidence="2" type="ORF">SAMN02745824_1438</name>
</gene>
<dbReference type="Proteomes" id="UP000185192">
    <property type="component" value="Unassembled WGS sequence"/>
</dbReference>
<feature type="domain" description="Peptidase M24" evidence="1">
    <location>
        <begin position="30"/>
        <end position="147"/>
    </location>
</feature>
<organism evidence="2 3">
    <name type="scientific">Parasphingorhabdus marina DSM 22363</name>
    <dbReference type="NCBI Taxonomy" id="1123272"/>
    <lineage>
        <taxon>Bacteria</taxon>
        <taxon>Pseudomonadati</taxon>
        <taxon>Pseudomonadota</taxon>
        <taxon>Alphaproteobacteria</taxon>
        <taxon>Sphingomonadales</taxon>
        <taxon>Sphingomonadaceae</taxon>
        <taxon>Parasphingorhabdus</taxon>
    </lineage>
</organism>
<dbReference type="Pfam" id="PF00557">
    <property type="entry name" value="Peptidase_M24"/>
    <property type="match status" value="1"/>
</dbReference>
<dbReference type="PANTHER" id="PTHR46112">
    <property type="entry name" value="AMINOPEPTIDASE"/>
    <property type="match status" value="1"/>
</dbReference>
<keyword evidence="3" id="KW-1185">Reference proteome</keyword>
<proteinExistence type="predicted"/>
<reference evidence="3" key="1">
    <citation type="submission" date="2016-11" db="EMBL/GenBank/DDBJ databases">
        <authorList>
            <person name="Varghese N."/>
            <person name="Submissions S."/>
        </authorList>
    </citation>
    <scope>NUCLEOTIDE SEQUENCE [LARGE SCALE GENOMIC DNA]</scope>
    <source>
        <strain evidence="3">DSM 22363</strain>
    </source>
</reference>
<evidence type="ECO:0000259" key="1">
    <source>
        <dbReference type="Pfam" id="PF00557"/>
    </source>
</evidence>
<protein>
    <submittedName>
        <fullName evidence="2">Metallopeptidase family M24</fullName>
    </submittedName>
</protein>
<dbReference type="AlphaFoldDB" id="A0A1N6D246"/>
<dbReference type="OrthoDB" id="7323313at2"/>
<dbReference type="InterPro" id="IPR050659">
    <property type="entry name" value="Peptidase_M24B"/>
</dbReference>
<name>A0A1N6D246_9SPHN</name>
<sequence length="160" mass="17457">MREHFFEQVATEGNVPKFMVVDGVINESVDGELRDGTSVLIDCVSHFAGYHGDFGRTVFIGEPPQRTRSAVTAISDTIEELGRQMRSGMRFSEIPSIGQCILSKLGDFAVPFGPHSVGLAHTDQPQSDIDGGSLDIILEAGMIISVDCPLMVRKRYMTPV</sequence>
<dbReference type="PANTHER" id="PTHR46112:SF2">
    <property type="entry name" value="XAA-PRO AMINOPEPTIDASE P-RELATED"/>
    <property type="match status" value="1"/>
</dbReference>
<evidence type="ECO:0000313" key="2">
    <source>
        <dbReference type="EMBL" id="SIN64783.1"/>
    </source>
</evidence>
<accession>A0A1N6D246</accession>
<dbReference type="CDD" id="cd01066">
    <property type="entry name" value="APP_MetAP"/>
    <property type="match status" value="1"/>
</dbReference>
<dbReference type="InterPro" id="IPR036005">
    <property type="entry name" value="Creatinase/aminopeptidase-like"/>
</dbReference>
<evidence type="ECO:0000313" key="3">
    <source>
        <dbReference type="Proteomes" id="UP000185192"/>
    </source>
</evidence>
<dbReference type="STRING" id="1123272.SAMN02745824_1438"/>
<dbReference type="Gene3D" id="3.90.230.10">
    <property type="entry name" value="Creatinase/methionine aminopeptidase superfamily"/>
    <property type="match status" value="1"/>
</dbReference>
<dbReference type="SUPFAM" id="SSF55920">
    <property type="entry name" value="Creatinase/aminopeptidase"/>
    <property type="match status" value="1"/>
</dbReference>
<dbReference type="EMBL" id="FSQW01000001">
    <property type="protein sequence ID" value="SIN64783.1"/>
    <property type="molecule type" value="Genomic_DNA"/>
</dbReference>
<dbReference type="InterPro" id="IPR000994">
    <property type="entry name" value="Pept_M24"/>
</dbReference>